<dbReference type="SMART" id="SM00702">
    <property type="entry name" value="P4Hc"/>
    <property type="match status" value="1"/>
</dbReference>
<accession>A0A3M8T5J7</accession>
<comment type="cofactor">
    <cofactor evidence="1">
        <name>L-ascorbate</name>
        <dbReference type="ChEBI" id="CHEBI:38290"/>
    </cofactor>
</comment>
<proteinExistence type="predicted"/>
<keyword evidence="5" id="KW-0223">Dioxygenase</keyword>
<dbReference type="InterPro" id="IPR045054">
    <property type="entry name" value="P4HA-like"/>
</dbReference>
<dbReference type="RefSeq" id="WP_123086585.1">
    <property type="nucleotide sequence ID" value="NZ_RIBS01000001.1"/>
</dbReference>
<sequence length="429" mass="45853">MPITTIASDPVLSNLRAAAAGGAPQALFELAAALVVRRHPEEAFDLYRRAAESGHSGAQFEHARMLLLGVGGDADPARGLDRMLSAERAGHAAAGYQLALIGLGGVLLPLDAQVNQRMLAAVQANYPPAVRAAALHFGRRAGDTNQTLCLQLLERAAQRGDVTAAQLLAQRLALGEGCQAQPAAADELLAQLDRHGVPRLPMIRVDRAQPSASDALPPGTFAFEDALQPASASVLSRQPRVARVDGLLSADECRLLVASARPQLRRSNAVDPESGLPIEVEVRTSSDASLDPVLEDFALRAVQLRMASAAGMAMVNGEHLTVLRYEPGQQYRPHRDYVPPGAIERDQPQAGNRQRTICVYLNDVEAGGETEFPVAGVRIAPRPGSAVVFDNLLADGRPDPDSLHAGLPVLAGEKWLATLWLRQRRYRGF</sequence>
<dbReference type="Proteomes" id="UP000267049">
    <property type="component" value="Unassembled WGS sequence"/>
</dbReference>
<reference evidence="10 11" key="1">
    <citation type="submission" date="2018-11" db="EMBL/GenBank/DDBJ databases">
        <title>Lysobacter cryohumiis sp. nov., isolated from soil in the Tianshan Mountains, Xinjiang, China.</title>
        <authorList>
            <person name="Luo Y."/>
            <person name="Sheng H."/>
        </authorList>
    </citation>
    <scope>NUCLEOTIDE SEQUENCE [LARGE SCALE GENOMIC DNA]</scope>
    <source>
        <strain evidence="10 11">ZS60</strain>
    </source>
</reference>
<organism evidence="10 11">
    <name type="scientific">Montanilutibacter psychrotolerans</name>
    <dbReference type="NCBI Taxonomy" id="1327343"/>
    <lineage>
        <taxon>Bacteria</taxon>
        <taxon>Pseudomonadati</taxon>
        <taxon>Pseudomonadota</taxon>
        <taxon>Gammaproteobacteria</taxon>
        <taxon>Lysobacterales</taxon>
        <taxon>Lysobacteraceae</taxon>
        <taxon>Montanilutibacter</taxon>
    </lineage>
</organism>
<evidence type="ECO:0000256" key="6">
    <source>
        <dbReference type="ARBA" id="ARBA00023002"/>
    </source>
</evidence>
<comment type="caution">
    <text evidence="10">The sequence shown here is derived from an EMBL/GenBank/DDBJ whole genome shotgun (WGS) entry which is preliminary data.</text>
</comment>
<evidence type="ECO:0000256" key="7">
    <source>
        <dbReference type="ARBA" id="ARBA00023004"/>
    </source>
</evidence>
<dbReference type="InterPro" id="IPR006620">
    <property type="entry name" value="Pro_4_hyd_alph"/>
</dbReference>
<keyword evidence="8" id="KW-0325">Glycoprotein</keyword>
<keyword evidence="6" id="KW-0560">Oxidoreductase</keyword>
<dbReference type="GO" id="GO:0031418">
    <property type="term" value="F:L-ascorbic acid binding"/>
    <property type="evidence" value="ECO:0007669"/>
    <property type="project" value="UniProtKB-KW"/>
</dbReference>
<dbReference type="GO" id="GO:0016705">
    <property type="term" value="F:oxidoreductase activity, acting on paired donors, with incorporation or reduction of molecular oxygen"/>
    <property type="evidence" value="ECO:0007669"/>
    <property type="project" value="InterPro"/>
</dbReference>
<name>A0A3M8T5J7_9GAMM</name>
<gene>
    <name evidence="10" type="ORF">EER27_03400</name>
</gene>
<dbReference type="OrthoDB" id="269774at2"/>
<evidence type="ECO:0000313" key="11">
    <source>
        <dbReference type="Proteomes" id="UP000267049"/>
    </source>
</evidence>
<dbReference type="Pfam" id="PF13640">
    <property type="entry name" value="2OG-FeII_Oxy_3"/>
    <property type="match status" value="1"/>
</dbReference>
<dbReference type="EMBL" id="RIBS01000001">
    <property type="protein sequence ID" value="RNF86470.1"/>
    <property type="molecule type" value="Genomic_DNA"/>
</dbReference>
<protein>
    <submittedName>
        <fullName evidence="10">2OG-Fe(II) oxygenase</fullName>
    </submittedName>
</protein>
<evidence type="ECO:0000256" key="3">
    <source>
        <dbReference type="ARBA" id="ARBA00022824"/>
    </source>
</evidence>
<dbReference type="PANTHER" id="PTHR10869:SF246">
    <property type="entry name" value="TRANSMEMBRANE PROLYL 4-HYDROXYLASE"/>
    <property type="match status" value="1"/>
</dbReference>
<dbReference type="SMART" id="SM00671">
    <property type="entry name" value="SEL1"/>
    <property type="match status" value="2"/>
</dbReference>
<dbReference type="GO" id="GO:0005506">
    <property type="term" value="F:iron ion binding"/>
    <property type="evidence" value="ECO:0007669"/>
    <property type="project" value="InterPro"/>
</dbReference>
<evidence type="ECO:0000256" key="8">
    <source>
        <dbReference type="ARBA" id="ARBA00023180"/>
    </source>
</evidence>
<keyword evidence="7" id="KW-0408">Iron</keyword>
<keyword evidence="11" id="KW-1185">Reference proteome</keyword>
<evidence type="ECO:0000256" key="1">
    <source>
        <dbReference type="ARBA" id="ARBA00001961"/>
    </source>
</evidence>
<dbReference type="Gene3D" id="2.60.120.620">
    <property type="entry name" value="q2cbj1_9rhob like domain"/>
    <property type="match status" value="1"/>
</dbReference>
<dbReference type="InterPro" id="IPR011990">
    <property type="entry name" value="TPR-like_helical_dom_sf"/>
</dbReference>
<dbReference type="InterPro" id="IPR006597">
    <property type="entry name" value="Sel1-like"/>
</dbReference>
<keyword evidence="4" id="KW-0847">Vitamin C</keyword>
<dbReference type="Gene3D" id="1.25.40.10">
    <property type="entry name" value="Tetratricopeptide repeat domain"/>
    <property type="match status" value="1"/>
</dbReference>
<evidence type="ECO:0000256" key="2">
    <source>
        <dbReference type="ARBA" id="ARBA00022723"/>
    </source>
</evidence>
<dbReference type="InterPro" id="IPR005123">
    <property type="entry name" value="Oxoglu/Fe-dep_dioxygenase_dom"/>
</dbReference>
<dbReference type="InterPro" id="IPR044862">
    <property type="entry name" value="Pro_4_hyd_alph_FE2OG_OXY"/>
</dbReference>
<evidence type="ECO:0000313" key="10">
    <source>
        <dbReference type="EMBL" id="RNF86470.1"/>
    </source>
</evidence>
<dbReference type="SUPFAM" id="SSF81901">
    <property type="entry name" value="HCP-like"/>
    <property type="match status" value="1"/>
</dbReference>
<dbReference type="GO" id="GO:0051213">
    <property type="term" value="F:dioxygenase activity"/>
    <property type="evidence" value="ECO:0007669"/>
    <property type="project" value="UniProtKB-KW"/>
</dbReference>
<dbReference type="PANTHER" id="PTHR10869">
    <property type="entry name" value="PROLYL 4-HYDROXYLASE ALPHA SUBUNIT"/>
    <property type="match status" value="1"/>
</dbReference>
<keyword evidence="3" id="KW-0256">Endoplasmic reticulum</keyword>
<evidence type="ECO:0000256" key="5">
    <source>
        <dbReference type="ARBA" id="ARBA00022964"/>
    </source>
</evidence>
<evidence type="ECO:0000256" key="4">
    <source>
        <dbReference type="ARBA" id="ARBA00022896"/>
    </source>
</evidence>
<dbReference type="PROSITE" id="PS51471">
    <property type="entry name" value="FE2OG_OXY"/>
    <property type="match status" value="1"/>
</dbReference>
<feature type="domain" description="Fe2OG dioxygenase" evidence="9">
    <location>
        <begin position="316"/>
        <end position="423"/>
    </location>
</feature>
<dbReference type="AlphaFoldDB" id="A0A3M8T5J7"/>
<keyword evidence="2" id="KW-0479">Metal-binding</keyword>
<evidence type="ECO:0000259" key="9">
    <source>
        <dbReference type="PROSITE" id="PS51471"/>
    </source>
</evidence>